<organism evidence="3 4">
    <name type="scientific">Aurantiacibacter gilvus</name>
    <dbReference type="NCBI Taxonomy" id="3139141"/>
    <lineage>
        <taxon>Bacteria</taxon>
        <taxon>Pseudomonadati</taxon>
        <taxon>Pseudomonadota</taxon>
        <taxon>Alphaproteobacteria</taxon>
        <taxon>Sphingomonadales</taxon>
        <taxon>Erythrobacteraceae</taxon>
        <taxon>Aurantiacibacter</taxon>
    </lineage>
</organism>
<protein>
    <submittedName>
        <fullName evidence="3">DUF305 domain-containing protein</fullName>
    </submittedName>
</protein>
<proteinExistence type="predicted"/>
<keyword evidence="1" id="KW-0472">Membrane</keyword>
<keyword evidence="4" id="KW-1185">Reference proteome</keyword>
<dbReference type="InterPro" id="IPR005183">
    <property type="entry name" value="DUF305_CopM-like"/>
</dbReference>
<reference evidence="3 4" key="1">
    <citation type="submission" date="2024-04" db="EMBL/GenBank/DDBJ databases">
        <title>Aurantiacibacter sp. DGU6 16S ribosomal RNA gene Genome sequencing and assembly.</title>
        <authorList>
            <person name="Park S."/>
        </authorList>
    </citation>
    <scope>NUCLEOTIDE SEQUENCE [LARGE SCALE GENOMIC DNA]</scope>
    <source>
        <strain evidence="3 4">DGU6</strain>
    </source>
</reference>
<evidence type="ECO:0000313" key="3">
    <source>
        <dbReference type="EMBL" id="MEL1251598.1"/>
    </source>
</evidence>
<feature type="transmembrane region" description="Helical" evidence="1">
    <location>
        <begin position="12"/>
        <end position="32"/>
    </location>
</feature>
<dbReference type="RefSeq" id="WP_341674147.1">
    <property type="nucleotide sequence ID" value="NZ_JBBYHV010000002.1"/>
</dbReference>
<keyword evidence="1" id="KW-0812">Transmembrane</keyword>
<feature type="transmembrane region" description="Helical" evidence="1">
    <location>
        <begin position="76"/>
        <end position="93"/>
    </location>
</feature>
<name>A0ABU9IGP9_9SPHN</name>
<dbReference type="Pfam" id="PF03713">
    <property type="entry name" value="DUF305"/>
    <property type="match status" value="1"/>
</dbReference>
<gene>
    <name evidence="3" type="ORF">AAEO60_13055</name>
</gene>
<keyword evidence="1" id="KW-1133">Transmembrane helix</keyword>
<feature type="domain" description="DUF305" evidence="2">
    <location>
        <begin position="101"/>
        <end position="148"/>
    </location>
</feature>
<accession>A0ABU9IGP9</accession>
<dbReference type="EMBL" id="JBBYHV010000002">
    <property type="protein sequence ID" value="MEL1251598.1"/>
    <property type="molecule type" value="Genomic_DNA"/>
</dbReference>
<dbReference type="Proteomes" id="UP001497045">
    <property type="component" value="Unassembled WGS sequence"/>
</dbReference>
<evidence type="ECO:0000313" key="4">
    <source>
        <dbReference type="Proteomes" id="UP001497045"/>
    </source>
</evidence>
<dbReference type="InterPro" id="IPR012347">
    <property type="entry name" value="Ferritin-like"/>
</dbReference>
<dbReference type="Gene3D" id="1.20.1260.10">
    <property type="match status" value="1"/>
</dbReference>
<evidence type="ECO:0000259" key="2">
    <source>
        <dbReference type="Pfam" id="PF03713"/>
    </source>
</evidence>
<evidence type="ECO:0000256" key="1">
    <source>
        <dbReference type="SAM" id="Phobius"/>
    </source>
</evidence>
<feature type="transmembrane region" description="Helical" evidence="1">
    <location>
        <begin position="47"/>
        <end position="69"/>
    </location>
</feature>
<sequence length="186" mass="20988">MADKEKQHEGNYKRFMAMVGTSTLVMFGLMYLNTYALEHVFWSETRFWMMFVMGAAMAVVMLIFMWGMYRNTGKNWIIIGVAVATFAGSLWLVRSQETIDDSEWMSAMIPHHSIAILTSERAHIRDKRAQELANGIITAQRKEIAEMEWLIADIEENGVAATETEAAARPVPQFEGFLNADGGATP</sequence>
<comment type="caution">
    <text evidence="3">The sequence shown here is derived from an EMBL/GenBank/DDBJ whole genome shotgun (WGS) entry which is preliminary data.</text>
</comment>